<protein>
    <recommendedName>
        <fullName evidence="16">Phenylalanine--tRNA ligase, mitochondrial</fullName>
        <ecNumber evidence="4">6.1.1.20</ecNumber>
    </recommendedName>
    <alternativeName>
        <fullName evidence="13">Phenylalanyl-tRNA synthetase</fullName>
    </alternativeName>
</protein>
<dbReference type="InterPro" id="IPR004530">
    <property type="entry name" value="Phe-tRNA-synth_IIc_mito"/>
</dbReference>
<dbReference type="PANTHER" id="PTHR11538:SF41">
    <property type="entry name" value="PHENYLALANINE--TRNA LIGASE, MITOCHONDRIAL"/>
    <property type="match status" value="1"/>
</dbReference>
<proteinExistence type="inferred from homology"/>
<gene>
    <name evidence="19" type="ORF">ACAOBT_LOCUS31464</name>
</gene>
<evidence type="ECO:0000256" key="5">
    <source>
        <dbReference type="ARBA" id="ARBA00022598"/>
    </source>
</evidence>
<comment type="caution">
    <text evidence="19">The sequence shown here is derived from an EMBL/GenBank/DDBJ whole genome shotgun (WGS) entry which is preliminary data.</text>
</comment>
<comment type="subcellular location">
    <subcellularLocation>
        <location evidence="1">Mitochondrion matrix</location>
    </subcellularLocation>
</comment>
<evidence type="ECO:0000256" key="9">
    <source>
        <dbReference type="ARBA" id="ARBA00022946"/>
    </source>
</evidence>
<evidence type="ECO:0000256" key="16">
    <source>
        <dbReference type="ARBA" id="ARBA00073229"/>
    </source>
</evidence>
<dbReference type="SMART" id="SM00896">
    <property type="entry name" value="FDX-ACB"/>
    <property type="match status" value="1"/>
</dbReference>
<keyword evidence="8" id="KW-0648">Protein biosynthesis</keyword>
<accession>A0A9P0MDE3</accession>
<dbReference type="EC" id="6.1.1.20" evidence="4"/>
<keyword evidence="6" id="KW-0547">Nucleotide-binding</keyword>
<evidence type="ECO:0000256" key="14">
    <source>
        <dbReference type="ARBA" id="ARBA00049255"/>
    </source>
</evidence>
<dbReference type="GO" id="GO:0000049">
    <property type="term" value="F:tRNA binding"/>
    <property type="evidence" value="ECO:0007669"/>
    <property type="project" value="InterPro"/>
</dbReference>
<dbReference type="InterPro" id="IPR045864">
    <property type="entry name" value="aa-tRNA-synth_II/BPL/LPL"/>
</dbReference>
<organism evidence="19 20">
    <name type="scientific">Acanthoscelides obtectus</name>
    <name type="common">Bean weevil</name>
    <name type="synonym">Bruchus obtectus</name>
    <dbReference type="NCBI Taxonomy" id="200917"/>
    <lineage>
        <taxon>Eukaryota</taxon>
        <taxon>Metazoa</taxon>
        <taxon>Ecdysozoa</taxon>
        <taxon>Arthropoda</taxon>
        <taxon>Hexapoda</taxon>
        <taxon>Insecta</taxon>
        <taxon>Pterygota</taxon>
        <taxon>Neoptera</taxon>
        <taxon>Endopterygota</taxon>
        <taxon>Coleoptera</taxon>
        <taxon>Polyphaga</taxon>
        <taxon>Cucujiformia</taxon>
        <taxon>Chrysomeloidea</taxon>
        <taxon>Chrysomelidae</taxon>
        <taxon>Bruchinae</taxon>
        <taxon>Bruchini</taxon>
        <taxon>Acanthoscelides</taxon>
    </lineage>
</organism>
<dbReference type="InterPro" id="IPR002319">
    <property type="entry name" value="Phenylalanyl-tRNA_Synthase"/>
</dbReference>
<evidence type="ECO:0000256" key="1">
    <source>
        <dbReference type="ARBA" id="ARBA00004305"/>
    </source>
</evidence>
<feature type="domain" description="Aminoacyl-transfer RNA synthetases class-II family profile" evidence="17">
    <location>
        <begin position="69"/>
        <end position="337"/>
    </location>
</feature>
<dbReference type="PROSITE" id="PS50862">
    <property type="entry name" value="AA_TRNA_LIGASE_II"/>
    <property type="match status" value="1"/>
</dbReference>
<dbReference type="GO" id="GO:0004826">
    <property type="term" value="F:phenylalanine-tRNA ligase activity"/>
    <property type="evidence" value="ECO:0007669"/>
    <property type="project" value="UniProtKB-EC"/>
</dbReference>
<evidence type="ECO:0000256" key="4">
    <source>
        <dbReference type="ARBA" id="ARBA00012814"/>
    </source>
</evidence>
<evidence type="ECO:0000256" key="6">
    <source>
        <dbReference type="ARBA" id="ARBA00022741"/>
    </source>
</evidence>
<dbReference type="OrthoDB" id="4457at2759"/>
<keyword evidence="12" id="KW-0030">Aminoacyl-tRNA synthetase</keyword>
<evidence type="ECO:0000256" key="7">
    <source>
        <dbReference type="ARBA" id="ARBA00022840"/>
    </source>
</evidence>
<feature type="domain" description="FDX-ACB" evidence="18">
    <location>
        <begin position="339"/>
        <end position="431"/>
    </location>
</feature>
<evidence type="ECO:0000256" key="10">
    <source>
        <dbReference type="ARBA" id="ARBA00022990"/>
    </source>
</evidence>
<dbReference type="Gene3D" id="3.30.930.10">
    <property type="entry name" value="Bira Bifunctional Protein, Domain 2"/>
    <property type="match status" value="1"/>
</dbReference>
<dbReference type="SUPFAM" id="SSF54991">
    <property type="entry name" value="Anticodon-binding domain of PheRS"/>
    <property type="match status" value="1"/>
</dbReference>
<dbReference type="CDD" id="cd00496">
    <property type="entry name" value="PheRS_alpha_core"/>
    <property type="match status" value="1"/>
</dbReference>
<evidence type="ECO:0000256" key="2">
    <source>
        <dbReference type="ARBA" id="ARBA00008226"/>
    </source>
</evidence>
<dbReference type="NCBIfam" id="TIGR00469">
    <property type="entry name" value="pheS_mito"/>
    <property type="match status" value="1"/>
</dbReference>
<dbReference type="Pfam" id="PF03147">
    <property type="entry name" value="FDX-ACB"/>
    <property type="match status" value="1"/>
</dbReference>
<evidence type="ECO:0000313" key="20">
    <source>
        <dbReference type="Proteomes" id="UP001152888"/>
    </source>
</evidence>
<evidence type="ECO:0000256" key="15">
    <source>
        <dbReference type="ARBA" id="ARBA00060211"/>
    </source>
</evidence>
<dbReference type="Pfam" id="PF01409">
    <property type="entry name" value="tRNA-synt_2d"/>
    <property type="match status" value="2"/>
</dbReference>
<sequence length="431" mass="50114">MYKMLKIRNFLGRSSQLRSFTSQSKPQLNEISLLGQNFARDDYTNITDKICSYLGMNIYLDQNHPLSLVRQRIVNYVYKTFTKSRGNPVFSVFDRLSPVVSTNQNFDSLLIPKDHPSRSKSDCYYVNRDYLLRAHMTAHQNELLRAGLNNFLMIGDVYRRDEIDRTHFPVFHQIDAVRLKTKDELFETKALSIFEEGANEAFTSDQGKQACHSLEAVKLMEYELKETLVGLAKTLFGDEIQYRWVDVYFPFTQPSWELEVHYDNNWMEILGCGIMQQRILSNAGVTEKIGWAFGLGLERIAMCLYQIPDIRLFWSKDTGFLNQFKTADINSKITYIPVSQYPQCKNDLSFWLPENGDFSSNDFYDIARSVGEDLVEQIELVDDFKHPKTGKRSHCYRITYRHMEKTLTQADVNLVHKKIEEAVKNVGAVVR</sequence>
<reference evidence="19" key="1">
    <citation type="submission" date="2022-03" db="EMBL/GenBank/DDBJ databases">
        <authorList>
            <person name="Sayadi A."/>
        </authorList>
    </citation>
    <scope>NUCLEOTIDE SEQUENCE</scope>
</reference>
<dbReference type="GO" id="GO:0005759">
    <property type="term" value="C:mitochondrial matrix"/>
    <property type="evidence" value="ECO:0007669"/>
    <property type="project" value="UniProtKB-SubCell"/>
</dbReference>
<keyword evidence="9" id="KW-0809">Transit peptide</keyword>
<evidence type="ECO:0000256" key="3">
    <source>
        <dbReference type="ARBA" id="ARBA00011245"/>
    </source>
</evidence>
<evidence type="ECO:0000259" key="18">
    <source>
        <dbReference type="PROSITE" id="PS51447"/>
    </source>
</evidence>
<name>A0A9P0MDE3_ACAOB</name>
<evidence type="ECO:0000256" key="11">
    <source>
        <dbReference type="ARBA" id="ARBA00023128"/>
    </source>
</evidence>
<dbReference type="SUPFAM" id="SSF55681">
    <property type="entry name" value="Class II aaRS and biotin synthetases"/>
    <property type="match status" value="1"/>
</dbReference>
<evidence type="ECO:0000259" key="17">
    <source>
        <dbReference type="PROSITE" id="PS50862"/>
    </source>
</evidence>
<comment type="subunit">
    <text evidence="3">Monomer.</text>
</comment>
<dbReference type="FunFam" id="3.30.930.10:FF:000041">
    <property type="entry name" value="Phenylalanyl-tRNA synthetase 2, mitochondrial"/>
    <property type="match status" value="1"/>
</dbReference>
<comment type="function">
    <text evidence="15">Is responsible for the charging of tRNA(Phe) with phenylalanine in mitochondrial translation. To a lesser extent, also catalyzes direct attachment of m-Tyr (an oxidized version of Phe) to tRNA(Phe), thereby opening the way for delivery of the misacylated tRNA to the ribosome and incorporation of ROS-damaged amino acid into proteins.</text>
</comment>
<comment type="catalytic activity">
    <reaction evidence="14">
        <text>tRNA(Phe) + L-phenylalanine + ATP = L-phenylalanyl-tRNA(Phe) + AMP + diphosphate + H(+)</text>
        <dbReference type="Rhea" id="RHEA:19413"/>
        <dbReference type="Rhea" id="RHEA-COMP:9668"/>
        <dbReference type="Rhea" id="RHEA-COMP:9699"/>
        <dbReference type="ChEBI" id="CHEBI:15378"/>
        <dbReference type="ChEBI" id="CHEBI:30616"/>
        <dbReference type="ChEBI" id="CHEBI:33019"/>
        <dbReference type="ChEBI" id="CHEBI:58095"/>
        <dbReference type="ChEBI" id="CHEBI:78442"/>
        <dbReference type="ChEBI" id="CHEBI:78531"/>
        <dbReference type="ChEBI" id="CHEBI:456215"/>
        <dbReference type="EC" id="6.1.1.20"/>
    </reaction>
</comment>
<keyword evidence="7" id="KW-0067">ATP-binding</keyword>
<dbReference type="PANTHER" id="PTHR11538">
    <property type="entry name" value="PHENYLALANYL-TRNA SYNTHETASE"/>
    <property type="match status" value="1"/>
</dbReference>
<dbReference type="FunFam" id="3.30.70.380:FF:000002">
    <property type="entry name" value="phenylalanine--tRNA ligase, mitochondrial"/>
    <property type="match status" value="1"/>
</dbReference>
<keyword evidence="10" id="KW-0007">Acetylation</keyword>
<dbReference type="GO" id="GO:0005524">
    <property type="term" value="F:ATP binding"/>
    <property type="evidence" value="ECO:0007669"/>
    <property type="project" value="UniProtKB-KW"/>
</dbReference>
<dbReference type="EMBL" id="CAKOFQ010007964">
    <property type="protein sequence ID" value="CAH2010351.1"/>
    <property type="molecule type" value="Genomic_DNA"/>
</dbReference>
<evidence type="ECO:0000256" key="12">
    <source>
        <dbReference type="ARBA" id="ARBA00023146"/>
    </source>
</evidence>
<evidence type="ECO:0000256" key="8">
    <source>
        <dbReference type="ARBA" id="ARBA00022917"/>
    </source>
</evidence>
<keyword evidence="20" id="KW-1185">Reference proteome</keyword>
<comment type="similarity">
    <text evidence="2">Belongs to the class-II aminoacyl-tRNA synthetase family.</text>
</comment>
<dbReference type="InterPro" id="IPR036690">
    <property type="entry name" value="Fdx_antiC-bd_sf"/>
</dbReference>
<keyword evidence="11" id="KW-0496">Mitochondrion</keyword>
<dbReference type="Gene3D" id="3.30.70.380">
    <property type="entry name" value="Ferrodoxin-fold anticodon-binding domain"/>
    <property type="match status" value="1"/>
</dbReference>
<evidence type="ECO:0000256" key="13">
    <source>
        <dbReference type="ARBA" id="ARBA00031194"/>
    </source>
</evidence>
<dbReference type="Proteomes" id="UP001152888">
    <property type="component" value="Unassembled WGS sequence"/>
</dbReference>
<dbReference type="PROSITE" id="PS51447">
    <property type="entry name" value="FDX_ACB"/>
    <property type="match status" value="1"/>
</dbReference>
<evidence type="ECO:0000313" key="19">
    <source>
        <dbReference type="EMBL" id="CAH2010351.1"/>
    </source>
</evidence>
<dbReference type="AlphaFoldDB" id="A0A9P0MDE3"/>
<dbReference type="InterPro" id="IPR006195">
    <property type="entry name" value="aa-tRNA-synth_II"/>
</dbReference>
<dbReference type="GO" id="GO:0006432">
    <property type="term" value="P:phenylalanyl-tRNA aminoacylation"/>
    <property type="evidence" value="ECO:0007669"/>
    <property type="project" value="InterPro"/>
</dbReference>
<keyword evidence="5" id="KW-0436">Ligase</keyword>
<dbReference type="InterPro" id="IPR005121">
    <property type="entry name" value="Fdx_antiC-bd"/>
</dbReference>